<protein>
    <submittedName>
        <fullName evidence="2">Uncharacterized protein</fullName>
    </submittedName>
</protein>
<dbReference type="AlphaFoldDB" id="A0A7R9BPQ7"/>
<feature type="region of interest" description="Disordered" evidence="1">
    <location>
        <begin position="1"/>
        <end position="32"/>
    </location>
</feature>
<dbReference type="Proteomes" id="UP000678499">
    <property type="component" value="Unassembled WGS sequence"/>
</dbReference>
<sequence>MSNLEKVTEPFDVAESNKSYSEAQGEKEMEADLPILIEDSEEEGEAMELREIKDYVKLSQEVPQELSSPGSPLMVTLPRSAVDLAEKLSSLSEASLQRIGDFLPFLESKKNAQIGRDGLKAELNQEEEISEKQENLVECGKVMAELHECEESQMLQVEASIRRQMERHLGVFQSALSGIPQSKTPENLAAAKRPHTNEESSVVGDSQASDALSKRVKTKSSVPLQVTSASVKREVKQGALGFDMEEELLDLLNPGHCYHPFRGSLFEPEDPISYKCNVFKHFGLDIQKLERTQSIFSRMDEILSQKMFLEVFSADFLCSDPKRAVSGRFIVGSSLRIENSSQRKFIISKVGDKAWVLGEGGLEFADMASLSRYVQILKEQLLNSAKSGLRDELHKKWLKHRHITWDDFIDVAEMYRLNHPKAASGNSSGKTGPKQKINLPPKQWCEFHKKDVRHSSQECRLRLCQTGSAQSTADATSTQQLERLVSLQAKLATFNFELLHPAGKALQAPDALSLISLNNAVARTQPSEQERTAIIDAYHAELGNPGWKKVLLTLRDCFDGRECDRTFGNASCPTLTQIEAKAVQGNDTSWATHLQASVKAYNSTIHSATNVTSTEAMFGKHTILKADHTFWAATLNDKISLKSIQQHVEQHWAQFIAQANKHKLPQFQPGDSISIFPQLPTVKKHAANCQFCPQCIGPFIVISYQGNREYHVGASPDVRQANAWEMVPYHRLPQPSNPRFEKQLGLIHVGSNKDNIVLPPM</sequence>
<reference evidence="2" key="1">
    <citation type="submission" date="2020-11" db="EMBL/GenBank/DDBJ databases">
        <authorList>
            <person name="Tran Van P."/>
        </authorList>
    </citation>
    <scope>NUCLEOTIDE SEQUENCE</scope>
</reference>
<gene>
    <name evidence="2" type="ORF">NMOB1V02_LOCUS6105</name>
</gene>
<feature type="region of interest" description="Disordered" evidence="1">
    <location>
        <begin position="180"/>
        <end position="215"/>
    </location>
</feature>
<evidence type="ECO:0000256" key="1">
    <source>
        <dbReference type="SAM" id="MobiDB-lite"/>
    </source>
</evidence>
<organism evidence="2">
    <name type="scientific">Notodromas monacha</name>
    <dbReference type="NCBI Taxonomy" id="399045"/>
    <lineage>
        <taxon>Eukaryota</taxon>
        <taxon>Metazoa</taxon>
        <taxon>Ecdysozoa</taxon>
        <taxon>Arthropoda</taxon>
        <taxon>Crustacea</taxon>
        <taxon>Oligostraca</taxon>
        <taxon>Ostracoda</taxon>
        <taxon>Podocopa</taxon>
        <taxon>Podocopida</taxon>
        <taxon>Cypridocopina</taxon>
        <taxon>Cypridoidea</taxon>
        <taxon>Cyprididae</taxon>
        <taxon>Notodromas</taxon>
    </lineage>
</organism>
<dbReference type="InterPro" id="IPR036397">
    <property type="entry name" value="RNaseH_sf"/>
</dbReference>
<feature type="compositionally biased region" description="Polar residues" evidence="1">
    <location>
        <begin position="199"/>
        <end position="210"/>
    </location>
</feature>
<dbReference type="EMBL" id="OA883257">
    <property type="protein sequence ID" value="CAD7278399.1"/>
    <property type="molecule type" value="Genomic_DNA"/>
</dbReference>
<accession>A0A7R9BPQ7</accession>
<dbReference type="GO" id="GO:0003676">
    <property type="term" value="F:nucleic acid binding"/>
    <property type="evidence" value="ECO:0007669"/>
    <property type="project" value="InterPro"/>
</dbReference>
<keyword evidence="3" id="KW-1185">Reference proteome</keyword>
<dbReference type="EMBL" id="CAJPEX010001220">
    <property type="protein sequence ID" value="CAG0918551.1"/>
    <property type="molecule type" value="Genomic_DNA"/>
</dbReference>
<name>A0A7R9BPQ7_9CRUS</name>
<evidence type="ECO:0000313" key="3">
    <source>
        <dbReference type="Proteomes" id="UP000678499"/>
    </source>
</evidence>
<proteinExistence type="predicted"/>
<evidence type="ECO:0000313" key="2">
    <source>
        <dbReference type="EMBL" id="CAD7278399.1"/>
    </source>
</evidence>
<dbReference type="Gene3D" id="3.30.420.10">
    <property type="entry name" value="Ribonuclease H-like superfamily/Ribonuclease H"/>
    <property type="match status" value="1"/>
</dbReference>